<gene>
    <name evidence="8" type="ORF">CWI78_06625</name>
</gene>
<dbReference type="PROSITE" id="PS50005">
    <property type="entry name" value="TPR"/>
    <property type="match status" value="1"/>
</dbReference>
<name>A0A432Z079_9GAMM</name>
<dbReference type="InterPro" id="IPR036388">
    <property type="entry name" value="WH-like_DNA-bd_sf"/>
</dbReference>
<dbReference type="SUPFAM" id="SSF46894">
    <property type="entry name" value="C-terminal effector domain of the bipartite response regulators"/>
    <property type="match status" value="1"/>
</dbReference>
<feature type="transmembrane region" description="Helical" evidence="6">
    <location>
        <begin position="132"/>
        <end position="153"/>
    </location>
</feature>
<keyword evidence="9" id="KW-1185">Reference proteome</keyword>
<keyword evidence="6" id="KW-0812">Transmembrane</keyword>
<evidence type="ECO:0000313" key="9">
    <source>
        <dbReference type="Proteomes" id="UP000288058"/>
    </source>
</evidence>
<dbReference type="Pfam" id="PF13432">
    <property type="entry name" value="TPR_16"/>
    <property type="match status" value="1"/>
</dbReference>
<keyword evidence="6" id="KW-1133">Transmembrane helix</keyword>
<dbReference type="Pfam" id="PF13181">
    <property type="entry name" value="TPR_8"/>
    <property type="match status" value="1"/>
</dbReference>
<feature type="DNA-binding region" description="OmpR/PhoB-type" evidence="5">
    <location>
        <begin position="1"/>
        <end position="100"/>
    </location>
</feature>
<dbReference type="PANTHER" id="PTHR44943">
    <property type="entry name" value="CELLULOSE SYNTHASE OPERON PROTEIN C"/>
    <property type="match status" value="1"/>
</dbReference>
<evidence type="ECO:0000256" key="3">
    <source>
        <dbReference type="ARBA" id="ARBA00023125"/>
    </source>
</evidence>
<feature type="domain" description="OmpR/PhoB-type" evidence="7">
    <location>
        <begin position="1"/>
        <end position="100"/>
    </location>
</feature>
<evidence type="ECO:0000313" key="8">
    <source>
        <dbReference type="EMBL" id="RUO69593.1"/>
    </source>
</evidence>
<keyword evidence="3 5" id="KW-0238">DNA-binding</keyword>
<dbReference type="SUPFAM" id="SSF48452">
    <property type="entry name" value="TPR-like"/>
    <property type="match status" value="2"/>
</dbReference>
<dbReference type="InterPro" id="IPR016032">
    <property type="entry name" value="Sig_transdc_resp-reg_C-effctor"/>
</dbReference>
<dbReference type="PANTHER" id="PTHR44943:SF8">
    <property type="entry name" value="TPR REPEAT-CONTAINING PROTEIN MJ0263"/>
    <property type="match status" value="1"/>
</dbReference>
<dbReference type="SMART" id="SM00862">
    <property type="entry name" value="Trans_reg_C"/>
    <property type="match status" value="1"/>
</dbReference>
<evidence type="ECO:0000256" key="6">
    <source>
        <dbReference type="SAM" id="Phobius"/>
    </source>
</evidence>
<keyword evidence="1" id="KW-0677">Repeat</keyword>
<dbReference type="RefSeq" id="WP_126781455.1">
    <property type="nucleotide sequence ID" value="NZ_PIQC01000004.1"/>
</dbReference>
<dbReference type="Pfam" id="PF00486">
    <property type="entry name" value="Trans_reg_C"/>
    <property type="match status" value="1"/>
</dbReference>
<dbReference type="InterPro" id="IPR011990">
    <property type="entry name" value="TPR-like_helical_dom_sf"/>
</dbReference>
<dbReference type="Gene3D" id="1.25.40.10">
    <property type="entry name" value="Tetratricopeptide repeat domain"/>
    <property type="match status" value="2"/>
</dbReference>
<keyword evidence="6" id="KW-0472">Membrane</keyword>
<organism evidence="8 9">
    <name type="scientific">Idiomarina ramblicola</name>
    <dbReference type="NCBI Taxonomy" id="263724"/>
    <lineage>
        <taxon>Bacteria</taxon>
        <taxon>Pseudomonadati</taxon>
        <taxon>Pseudomonadota</taxon>
        <taxon>Gammaproteobacteria</taxon>
        <taxon>Alteromonadales</taxon>
        <taxon>Idiomarinaceae</taxon>
        <taxon>Idiomarina</taxon>
    </lineage>
</organism>
<reference evidence="9" key="1">
    <citation type="journal article" date="2018" name="Front. Microbiol.">
        <title>Genome-Based Analysis Reveals the Taxonomy and Diversity of the Family Idiomarinaceae.</title>
        <authorList>
            <person name="Liu Y."/>
            <person name="Lai Q."/>
            <person name="Shao Z."/>
        </authorList>
    </citation>
    <scope>NUCLEOTIDE SEQUENCE [LARGE SCALE GENOMIC DNA]</scope>
    <source>
        <strain evidence="9">R22</strain>
    </source>
</reference>
<dbReference type="GO" id="GO:0000160">
    <property type="term" value="P:phosphorelay signal transduction system"/>
    <property type="evidence" value="ECO:0007669"/>
    <property type="project" value="InterPro"/>
</dbReference>
<proteinExistence type="predicted"/>
<protein>
    <recommendedName>
        <fullName evidence="7">OmpR/PhoB-type domain-containing protein</fullName>
    </recommendedName>
</protein>
<keyword evidence="2 4" id="KW-0802">TPR repeat</keyword>
<dbReference type="GO" id="GO:0006355">
    <property type="term" value="P:regulation of DNA-templated transcription"/>
    <property type="evidence" value="ECO:0007669"/>
    <property type="project" value="InterPro"/>
</dbReference>
<accession>A0A432Z079</accession>
<dbReference type="Proteomes" id="UP000288058">
    <property type="component" value="Unassembled WGS sequence"/>
</dbReference>
<dbReference type="InterPro" id="IPR019734">
    <property type="entry name" value="TPR_rpt"/>
</dbReference>
<dbReference type="AlphaFoldDB" id="A0A432Z079"/>
<evidence type="ECO:0000256" key="1">
    <source>
        <dbReference type="ARBA" id="ARBA00022737"/>
    </source>
</evidence>
<sequence>MDVFKVGNDLILDPLNKKVIRNGDDISLPELSYRLLQELVEHAPEIVPHDQLIKAVWKDRVVSDENLKKRISRLRDSIADNHSEPKYIVAERGMGYRCVATVRKIKRSESAYNDIGDFQATYYSIKRLVSRLPIWLVASFGVLAIGMSSFVLFHHENENPPNEISEALDYQAAQSYLKFTEKDNDTAISLYQDAINREPQNASSHSGLSDAYLRGYWHYGKDKAWLELGKKHAEKAVQISDDLAWGHKALGLAYYLSGQYENAIASFNLARQIEPSWGEIPAYASLVEIQLGHFIKAHKLAILSVELDPGNPFTNAILGELYRQSYRFYAAEEQFSKTLNIDPGFLMSRLLFSEYLLESGRHVEAISILRDVIHKQQNSQQARWLLGLALLIDNQIEEAIDEFSAASSLGGRYYLSAAVYLAALKKDRSELSKLGEQIAKLKLDGDQWAELTFLEGIVLLINDKGTEATNKFESAIFEGLTTTYRYTHLPVSSGITTSYRFNELLNLIESKNKDKMPKRIPPRT</sequence>
<dbReference type="CDD" id="cd00383">
    <property type="entry name" value="trans_reg_C"/>
    <property type="match status" value="1"/>
</dbReference>
<evidence type="ECO:0000256" key="4">
    <source>
        <dbReference type="PROSITE-ProRule" id="PRU00339"/>
    </source>
</evidence>
<dbReference type="Gene3D" id="1.10.10.10">
    <property type="entry name" value="Winged helix-like DNA-binding domain superfamily/Winged helix DNA-binding domain"/>
    <property type="match status" value="1"/>
</dbReference>
<dbReference type="PROSITE" id="PS51755">
    <property type="entry name" value="OMPR_PHOB"/>
    <property type="match status" value="1"/>
</dbReference>
<dbReference type="InterPro" id="IPR001867">
    <property type="entry name" value="OmpR/PhoB-type_DNA-bd"/>
</dbReference>
<feature type="repeat" description="TPR" evidence="4">
    <location>
        <begin position="244"/>
        <end position="277"/>
    </location>
</feature>
<dbReference type="GO" id="GO:0003677">
    <property type="term" value="F:DNA binding"/>
    <property type="evidence" value="ECO:0007669"/>
    <property type="project" value="UniProtKB-UniRule"/>
</dbReference>
<dbReference type="OrthoDB" id="6307429at2"/>
<comment type="caution">
    <text evidence="8">The sequence shown here is derived from an EMBL/GenBank/DDBJ whole genome shotgun (WGS) entry which is preliminary data.</text>
</comment>
<evidence type="ECO:0000256" key="5">
    <source>
        <dbReference type="PROSITE-ProRule" id="PRU01091"/>
    </source>
</evidence>
<evidence type="ECO:0000259" key="7">
    <source>
        <dbReference type="PROSITE" id="PS51755"/>
    </source>
</evidence>
<dbReference type="InterPro" id="IPR051685">
    <property type="entry name" value="Ycf3/AcsC/BcsC/TPR_MFPF"/>
</dbReference>
<dbReference type="SMART" id="SM00028">
    <property type="entry name" value="TPR"/>
    <property type="match status" value="4"/>
</dbReference>
<dbReference type="EMBL" id="PIQC01000004">
    <property type="protein sequence ID" value="RUO69593.1"/>
    <property type="molecule type" value="Genomic_DNA"/>
</dbReference>
<evidence type="ECO:0000256" key="2">
    <source>
        <dbReference type="ARBA" id="ARBA00022803"/>
    </source>
</evidence>